<feature type="domain" description="PUM-HD" evidence="5">
    <location>
        <begin position="223"/>
        <end position="568"/>
    </location>
</feature>
<accession>A0A1Z5SAY0</accession>
<evidence type="ECO:0000313" key="6">
    <source>
        <dbReference type="EMBL" id="OQU93078.1"/>
    </source>
</evidence>
<dbReference type="InterPro" id="IPR011989">
    <property type="entry name" value="ARM-like"/>
</dbReference>
<dbReference type="InterPro" id="IPR016024">
    <property type="entry name" value="ARM-type_fold"/>
</dbReference>
<keyword evidence="1" id="KW-0677">Repeat</keyword>
<feature type="repeat" description="Pumilio" evidence="3">
    <location>
        <begin position="463"/>
        <end position="499"/>
    </location>
</feature>
<evidence type="ECO:0000256" key="1">
    <source>
        <dbReference type="ARBA" id="ARBA00022737"/>
    </source>
</evidence>
<reference evidence="7" key="2">
    <citation type="journal article" date="2018" name="Plant J.">
        <title>The Sorghum bicolor reference genome: improved assembly, gene annotations, a transcriptome atlas, and signatures of genome organization.</title>
        <authorList>
            <person name="McCormick R.F."/>
            <person name="Truong S.K."/>
            <person name="Sreedasyam A."/>
            <person name="Jenkins J."/>
            <person name="Shu S."/>
            <person name="Sims D."/>
            <person name="Kennedy M."/>
            <person name="Amirebrahimi M."/>
            <person name="Weers B.D."/>
            <person name="McKinley B."/>
            <person name="Mattison A."/>
            <person name="Morishige D.T."/>
            <person name="Grimwood J."/>
            <person name="Schmutz J."/>
            <person name="Mullet J.E."/>
        </authorList>
    </citation>
    <scope>NUCLEOTIDE SEQUENCE [LARGE SCALE GENOMIC DNA]</scope>
    <source>
        <strain evidence="7">cv. BTx623</strain>
    </source>
</reference>
<gene>
    <name evidence="6" type="ORF">SORBI_3001G472200</name>
</gene>
<dbReference type="STRING" id="4558.A0A1Z5SAY0"/>
<dbReference type="InterPro" id="IPR001313">
    <property type="entry name" value="Pumilio_RNA-bd_rpt"/>
</dbReference>
<reference evidence="6 7" key="1">
    <citation type="journal article" date="2009" name="Nature">
        <title>The Sorghum bicolor genome and the diversification of grasses.</title>
        <authorList>
            <person name="Paterson A.H."/>
            <person name="Bowers J.E."/>
            <person name="Bruggmann R."/>
            <person name="Dubchak I."/>
            <person name="Grimwood J."/>
            <person name="Gundlach H."/>
            <person name="Haberer G."/>
            <person name="Hellsten U."/>
            <person name="Mitros T."/>
            <person name="Poliakov A."/>
            <person name="Schmutz J."/>
            <person name="Spannagl M."/>
            <person name="Tang H."/>
            <person name="Wang X."/>
            <person name="Wicker T."/>
            <person name="Bharti A.K."/>
            <person name="Chapman J."/>
            <person name="Feltus F.A."/>
            <person name="Gowik U."/>
            <person name="Grigoriev I.V."/>
            <person name="Lyons E."/>
            <person name="Maher C.A."/>
            <person name="Martis M."/>
            <person name="Narechania A."/>
            <person name="Otillar R.P."/>
            <person name="Penning B.W."/>
            <person name="Salamov A.A."/>
            <person name="Wang Y."/>
            <person name="Zhang L."/>
            <person name="Carpita N.C."/>
            <person name="Freeling M."/>
            <person name="Gingle A.R."/>
            <person name="Hash C.T."/>
            <person name="Keller B."/>
            <person name="Klein P."/>
            <person name="Kresovich S."/>
            <person name="McCann M.C."/>
            <person name="Ming R."/>
            <person name="Peterson D.G."/>
            <person name="Mehboob-ur-Rahman"/>
            <person name="Ware D."/>
            <person name="Westhoff P."/>
            <person name="Mayer K.F."/>
            <person name="Messing J."/>
            <person name="Rokhsar D.S."/>
        </authorList>
    </citation>
    <scope>NUCLEOTIDE SEQUENCE [LARGE SCALE GENOMIC DNA]</scope>
    <source>
        <strain evidence="7">cv. BTx623</strain>
    </source>
</reference>
<dbReference type="OrthoDB" id="677338at2759"/>
<sequence>MDTTKHPASTDPAAAAAAADLNARFRKMRLVGDPSSPQPQPQAQPPLQPITGADLLRKLVPPAAPAEQYHHPQTRPQSYGMGESFTFAGAVQNYGMGESSTFVGYVPPYASSSIYGSHFGKHSPRHNAAPAAPTTPKLPGTNARQLNPNPNPIAPRPNPSAPRPRSSSTLSASADLFEPSIPMADPNLAAYWDDHDSVFNPYASAFQSTLFANPAGYGSWVPAAAPHWYPSPTLAQVRSRLLRRPMETGLLESPVASAHVARLLDDGDEQVRRSVLATFKRDVRCFMESSAQRQAVLLALVRACMWRDDELLDIVIAVYHTNGFLSGVVQHNRGLAALKELIRAVVSHPQLLIRPIVDWLLREPQFYKCPELLEHCFITMPYEYSKILIRFAIVHYAELLSSSSGSRCLSQCFVYARDKEVEPLERIILDYTAVLATGQYGNYFLQRVIECGGERLQVAIAERVAADVVSLSSDQFGSYVVESCFLHMRSLAPLQLVLTAFLALGDDDLAGLVRGGFSNYVVSKLLLVAKDHMAAQARELARRIEKLPTAVHREMHARGVMAVVRKLIHRPEATRLY</sequence>
<dbReference type="SMART" id="SM00025">
    <property type="entry name" value="Pumilio"/>
    <property type="match status" value="2"/>
</dbReference>
<keyword evidence="2" id="KW-0810">Translation regulation</keyword>
<proteinExistence type="predicted"/>
<dbReference type="PANTHER" id="PTHR12537">
    <property type="entry name" value="RNA BINDING PROTEIN PUMILIO-RELATED"/>
    <property type="match status" value="1"/>
</dbReference>
<dbReference type="PROSITE" id="PS50302">
    <property type="entry name" value="PUM"/>
    <property type="match status" value="2"/>
</dbReference>
<dbReference type="Gramene" id="OQU93078">
    <property type="protein sequence ID" value="OQU93078"/>
    <property type="gene ID" value="SORBI_3001G472200"/>
</dbReference>
<feature type="compositionally biased region" description="Pro residues" evidence="4">
    <location>
        <begin position="149"/>
        <end position="162"/>
    </location>
</feature>
<feature type="compositionally biased region" description="Pro residues" evidence="4">
    <location>
        <begin position="36"/>
        <end position="48"/>
    </location>
</feature>
<evidence type="ECO:0000259" key="5">
    <source>
        <dbReference type="PROSITE" id="PS50303"/>
    </source>
</evidence>
<dbReference type="Gene3D" id="1.25.10.10">
    <property type="entry name" value="Leucine-rich Repeat Variant"/>
    <property type="match status" value="1"/>
</dbReference>
<evidence type="ECO:0000256" key="4">
    <source>
        <dbReference type="SAM" id="MobiDB-lite"/>
    </source>
</evidence>
<dbReference type="InParanoid" id="A0A1Z5SAY0"/>
<dbReference type="Proteomes" id="UP000000768">
    <property type="component" value="Chromosome 1"/>
</dbReference>
<dbReference type="InterPro" id="IPR033133">
    <property type="entry name" value="PUM-HD"/>
</dbReference>
<dbReference type="Pfam" id="PF00806">
    <property type="entry name" value="PUF"/>
    <property type="match status" value="2"/>
</dbReference>
<evidence type="ECO:0000313" key="7">
    <source>
        <dbReference type="Proteomes" id="UP000000768"/>
    </source>
</evidence>
<dbReference type="eggNOG" id="KOG1488">
    <property type="taxonomic scope" value="Eukaryota"/>
</dbReference>
<feature type="region of interest" description="Disordered" evidence="4">
    <location>
        <begin position="120"/>
        <end position="170"/>
    </location>
</feature>
<dbReference type="GO" id="GO:0005737">
    <property type="term" value="C:cytoplasm"/>
    <property type="evidence" value="ECO:0000318"/>
    <property type="project" value="GO_Central"/>
</dbReference>
<evidence type="ECO:0000256" key="3">
    <source>
        <dbReference type="PROSITE-ProRule" id="PRU00317"/>
    </source>
</evidence>
<dbReference type="OMA" id="VHREMHA"/>
<dbReference type="SUPFAM" id="SSF48371">
    <property type="entry name" value="ARM repeat"/>
    <property type="match status" value="1"/>
</dbReference>
<dbReference type="FunCoup" id="A0A1Z5SAY0">
    <property type="interactions" value="804"/>
</dbReference>
<dbReference type="GO" id="GO:0010608">
    <property type="term" value="P:post-transcriptional regulation of gene expression"/>
    <property type="evidence" value="ECO:0000318"/>
    <property type="project" value="GO_Central"/>
</dbReference>
<keyword evidence="7" id="KW-1185">Reference proteome</keyword>
<protein>
    <recommendedName>
        <fullName evidence="5">PUM-HD domain-containing protein</fullName>
    </recommendedName>
</protein>
<dbReference type="EMBL" id="CM000760">
    <property type="protein sequence ID" value="OQU93078.1"/>
    <property type="molecule type" value="Genomic_DNA"/>
</dbReference>
<dbReference type="PROSITE" id="PS50303">
    <property type="entry name" value="PUM_HD"/>
    <property type="match status" value="1"/>
</dbReference>
<dbReference type="PANTHER" id="PTHR12537:SF133">
    <property type="entry name" value="OS03G0193150 PROTEIN"/>
    <property type="match status" value="1"/>
</dbReference>
<dbReference type="KEGG" id="sbi:8081896"/>
<name>A0A1Z5SAY0_SORBI</name>
<dbReference type="GO" id="GO:0006417">
    <property type="term" value="P:regulation of translation"/>
    <property type="evidence" value="ECO:0007669"/>
    <property type="project" value="UniProtKB-KW"/>
</dbReference>
<feature type="region of interest" description="Disordered" evidence="4">
    <location>
        <begin position="26"/>
        <end position="53"/>
    </location>
</feature>
<evidence type="ECO:0000256" key="2">
    <source>
        <dbReference type="ARBA" id="ARBA00022845"/>
    </source>
</evidence>
<dbReference type="GO" id="GO:0003729">
    <property type="term" value="F:mRNA binding"/>
    <property type="evidence" value="ECO:0000318"/>
    <property type="project" value="GO_Central"/>
</dbReference>
<organism evidence="6 7">
    <name type="scientific">Sorghum bicolor</name>
    <name type="common">Sorghum</name>
    <name type="synonym">Sorghum vulgare</name>
    <dbReference type="NCBI Taxonomy" id="4558"/>
    <lineage>
        <taxon>Eukaryota</taxon>
        <taxon>Viridiplantae</taxon>
        <taxon>Streptophyta</taxon>
        <taxon>Embryophyta</taxon>
        <taxon>Tracheophyta</taxon>
        <taxon>Spermatophyta</taxon>
        <taxon>Magnoliopsida</taxon>
        <taxon>Liliopsida</taxon>
        <taxon>Poales</taxon>
        <taxon>Poaceae</taxon>
        <taxon>PACMAD clade</taxon>
        <taxon>Panicoideae</taxon>
        <taxon>Andropogonodae</taxon>
        <taxon>Andropogoneae</taxon>
        <taxon>Sorghinae</taxon>
        <taxon>Sorghum</taxon>
    </lineage>
</organism>
<feature type="repeat" description="Pumilio" evidence="3">
    <location>
        <begin position="426"/>
        <end position="462"/>
    </location>
</feature>
<dbReference type="AlphaFoldDB" id="A0A1Z5SAY0"/>